<comment type="caution">
    <text evidence="3">The sequence shown here is derived from an EMBL/GenBank/DDBJ whole genome shotgun (WGS) entry which is preliminary data.</text>
</comment>
<keyword evidence="2" id="KW-1133">Transmembrane helix</keyword>
<proteinExistence type="predicted"/>
<keyword evidence="2" id="KW-0472">Membrane</keyword>
<evidence type="ECO:0000256" key="2">
    <source>
        <dbReference type="SAM" id="Phobius"/>
    </source>
</evidence>
<feature type="transmembrane region" description="Helical" evidence="2">
    <location>
        <begin position="30"/>
        <end position="49"/>
    </location>
</feature>
<name>A0ABT8IWR6_9MICO</name>
<feature type="region of interest" description="Disordered" evidence="1">
    <location>
        <begin position="1"/>
        <end position="20"/>
    </location>
</feature>
<feature type="transmembrane region" description="Helical" evidence="2">
    <location>
        <begin position="84"/>
        <end position="110"/>
    </location>
</feature>
<organism evidence="3 4">
    <name type="scientific">Leifsonia virtsii</name>
    <dbReference type="NCBI Taxonomy" id="3035915"/>
    <lineage>
        <taxon>Bacteria</taxon>
        <taxon>Bacillati</taxon>
        <taxon>Actinomycetota</taxon>
        <taxon>Actinomycetes</taxon>
        <taxon>Micrococcales</taxon>
        <taxon>Microbacteriaceae</taxon>
        <taxon>Leifsonia</taxon>
    </lineage>
</organism>
<dbReference type="EMBL" id="JAROCB010000002">
    <property type="protein sequence ID" value="MDN4597118.1"/>
    <property type="molecule type" value="Genomic_DNA"/>
</dbReference>
<reference evidence="3" key="1">
    <citation type="submission" date="2023-03" db="EMBL/GenBank/DDBJ databases">
        <title>MT1 and MT2 Draft Genomes of Novel Species.</title>
        <authorList>
            <person name="Venkateswaran K."/>
        </authorList>
    </citation>
    <scope>NUCLEOTIDE SEQUENCE</scope>
    <source>
        <strain evidence="3">F6_8S_P_1A</strain>
    </source>
</reference>
<accession>A0ABT8IWR6</accession>
<keyword evidence="4" id="KW-1185">Reference proteome</keyword>
<feature type="transmembrane region" description="Helical" evidence="2">
    <location>
        <begin position="55"/>
        <end position="77"/>
    </location>
</feature>
<evidence type="ECO:0000313" key="4">
    <source>
        <dbReference type="Proteomes" id="UP001174210"/>
    </source>
</evidence>
<dbReference type="Proteomes" id="UP001174210">
    <property type="component" value="Unassembled WGS sequence"/>
</dbReference>
<evidence type="ECO:0000313" key="3">
    <source>
        <dbReference type="EMBL" id="MDN4597118.1"/>
    </source>
</evidence>
<protein>
    <submittedName>
        <fullName evidence="3">Uncharacterized protein</fullName>
    </submittedName>
</protein>
<evidence type="ECO:0000256" key="1">
    <source>
        <dbReference type="SAM" id="MobiDB-lite"/>
    </source>
</evidence>
<sequence>MTDGPSTTRQRDETKVTEQPALTTSTGREWLILGALLAAVSLAVLLPLSGMRVDLPAAGAGVVLLLLIGMGVARAAIPRRRARLITLAVLFGLMALVSLATVLIAATAALG</sequence>
<dbReference type="RefSeq" id="WP_301217792.1">
    <property type="nucleotide sequence ID" value="NZ_JAROCB010000002.1"/>
</dbReference>
<keyword evidence="2" id="KW-0812">Transmembrane</keyword>
<gene>
    <name evidence="3" type="ORF">P5G59_08190</name>
</gene>